<dbReference type="EMBL" id="JAENGY010001072">
    <property type="protein sequence ID" value="KAG6952879.1"/>
    <property type="molecule type" value="Genomic_DNA"/>
</dbReference>
<evidence type="ECO:0000313" key="2">
    <source>
        <dbReference type="Proteomes" id="UP000709295"/>
    </source>
</evidence>
<organism evidence="1 2">
    <name type="scientific">Phytophthora aleatoria</name>
    <dbReference type="NCBI Taxonomy" id="2496075"/>
    <lineage>
        <taxon>Eukaryota</taxon>
        <taxon>Sar</taxon>
        <taxon>Stramenopiles</taxon>
        <taxon>Oomycota</taxon>
        <taxon>Peronosporomycetes</taxon>
        <taxon>Peronosporales</taxon>
        <taxon>Peronosporaceae</taxon>
        <taxon>Phytophthora</taxon>
    </lineage>
</organism>
<protein>
    <submittedName>
        <fullName evidence="1">Uncharacterized protein</fullName>
    </submittedName>
</protein>
<accession>A0A8J5M1I3</accession>
<evidence type="ECO:0000313" key="1">
    <source>
        <dbReference type="EMBL" id="KAG6952879.1"/>
    </source>
</evidence>
<reference evidence="1" key="1">
    <citation type="submission" date="2021-01" db="EMBL/GenBank/DDBJ databases">
        <title>Phytophthora aleatoria, a newly-described species from Pinus radiata is distinct from Phytophthora cactorum isolates based on comparative genomics.</title>
        <authorList>
            <person name="Mcdougal R."/>
            <person name="Panda P."/>
            <person name="Williams N."/>
            <person name="Studholme D.J."/>
        </authorList>
    </citation>
    <scope>NUCLEOTIDE SEQUENCE</scope>
    <source>
        <strain evidence="1">NZFS 4037</strain>
    </source>
</reference>
<keyword evidence="2" id="KW-1185">Reference proteome</keyword>
<proteinExistence type="predicted"/>
<comment type="caution">
    <text evidence="1">The sequence shown here is derived from an EMBL/GenBank/DDBJ whole genome shotgun (WGS) entry which is preliminary data.</text>
</comment>
<gene>
    <name evidence="1" type="ORF">JG688_00013071</name>
</gene>
<dbReference type="AlphaFoldDB" id="A0A8J5M1I3"/>
<sequence length="111" mass="12798">MSPSCYGETYYKYKCTPWMATKIIYLRFSHCGHDSTGPHHEEQLSVEAHTARSETNFSKKAKVPFIGASFQTRLAIYFVLNSKYLIIRICGLQRQAKQPKKDMEASIWTLS</sequence>
<name>A0A8J5M1I3_9STRA</name>
<dbReference type="Proteomes" id="UP000709295">
    <property type="component" value="Unassembled WGS sequence"/>
</dbReference>